<evidence type="ECO:0000313" key="3">
    <source>
        <dbReference type="EMBL" id="MCT8989393.1"/>
    </source>
</evidence>
<sequence length="255" mass="27817">MKKILIVAGAVSALAASGLAAAGLSTASERQSEATAATNRAEIEAIVHDYLLANPEILIEMQTALEQKMREQQAAASRQAIAESADLIFNSEYDGVIGNPDGDVTVVEFFDYNCGYCRRALSDMEALVQSDPNLRFVLKEFPILGPESHEAHVVSMAFRELIPEKYGEFHRKLLGGGGRADGESAMKIALELGADEAQLRERMRDPEIEAAFRKTYELADRLQITGTPSYVIGQEVVFGALGKDHLSEKIESARQ</sequence>
<dbReference type="Pfam" id="PF18312">
    <property type="entry name" value="ScsC_N"/>
    <property type="match status" value="1"/>
</dbReference>
<protein>
    <submittedName>
        <fullName evidence="3">DsbA family protein</fullName>
    </submittedName>
</protein>
<proteinExistence type="predicted"/>
<dbReference type="AlphaFoldDB" id="A0A9X3B5M1"/>
<dbReference type="Pfam" id="PF01323">
    <property type="entry name" value="DSBA"/>
    <property type="match status" value="1"/>
</dbReference>
<dbReference type="EMBL" id="JAODNV010000005">
    <property type="protein sequence ID" value="MCT8989393.1"/>
    <property type="molecule type" value="Genomic_DNA"/>
</dbReference>
<dbReference type="Proteomes" id="UP001149009">
    <property type="component" value="Unassembled WGS sequence"/>
</dbReference>
<dbReference type="InterPro" id="IPR001853">
    <property type="entry name" value="DSBA-like_thioredoxin_dom"/>
</dbReference>
<name>A0A9X3B5M1_9HYPH</name>
<dbReference type="InterPro" id="IPR036249">
    <property type="entry name" value="Thioredoxin-like_sf"/>
</dbReference>
<dbReference type="SUPFAM" id="SSF52833">
    <property type="entry name" value="Thioredoxin-like"/>
    <property type="match status" value="1"/>
</dbReference>
<feature type="signal peptide" evidence="1">
    <location>
        <begin position="1"/>
        <end position="22"/>
    </location>
</feature>
<keyword evidence="1" id="KW-0732">Signal</keyword>
<dbReference type="PROSITE" id="PS51352">
    <property type="entry name" value="THIOREDOXIN_2"/>
    <property type="match status" value="1"/>
</dbReference>
<reference evidence="3" key="1">
    <citation type="submission" date="2022-08" db="EMBL/GenBank/DDBJ databases">
        <title>Chelativorans sichuanense sp. nov., a paraffin oil-degrading bacterium isolated from a mixture of oil-based drill cuttings and paddy soil.</title>
        <authorList>
            <person name="Yu J."/>
            <person name="Liu H."/>
            <person name="Chen Q."/>
        </authorList>
    </citation>
    <scope>NUCLEOTIDE SEQUENCE</scope>
    <source>
        <strain evidence="3">SCAU 2101</strain>
    </source>
</reference>
<organism evidence="3 4">
    <name type="scientific">Chelativorans petroleitrophicus</name>
    <dbReference type="NCBI Taxonomy" id="2975484"/>
    <lineage>
        <taxon>Bacteria</taxon>
        <taxon>Pseudomonadati</taxon>
        <taxon>Pseudomonadota</taxon>
        <taxon>Alphaproteobacteria</taxon>
        <taxon>Hyphomicrobiales</taxon>
        <taxon>Phyllobacteriaceae</taxon>
        <taxon>Chelativorans</taxon>
    </lineage>
</organism>
<dbReference type="PANTHER" id="PTHR35272">
    <property type="entry name" value="THIOL:DISULFIDE INTERCHANGE PROTEIN DSBC-RELATED"/>
    <property type="match status" value="1"/>
</dbReference>
<keyword evidence="4" id="KW-1185">Reference proteome</keyword>
<dbReference type="InterPro" id="IPR041205">
    <property type="entry name" value="ScsC_N"/>
</dbReference>
<feature type="domain" description="Thioredoxin" evidence="2">
    <location>
        <begin position="69"/>
        <end position="255"/>
    </location>
</feature>
<comment type="caution">
    <text evidence="3">The sequence shown here is derived from an EMBL/GenBank/DDBJ whole genome shotgun (WGS) entry which is preliminary data.</text>
</comment>
<dbReference type="PANTHER" id="PTHR35272:SF3">
    <property type="entry name" value="THIOL:DISULFIDE INTERCHANGE PROTEIN DSBC"/>
    <property type="match status" value="1"/>
</dbReference>
<accession>A0A9X3B5M1</accession>
<evidence type="ECO:0000313" key="4">
    <source>
        <dbReference type="Proteomes" id="UP001149009"/>
    </source>
</evidence>
<dbReference type="GO" id="GO:0016491">
    <property type="term" value="F:oxidoreductase activity"/>
    <property type="evidence" value="ECO:0007669"/>
    <property type="project" value="InterPro"/>
</dbReference>
<evidence type="ECO:0000256" key="1">
    <source>
        <dbReference type="SAM" id="SignalP"/>
    </source>
</evidence>
<dbReference type="InterPro" id="IPR013766">
    <property type="entry name" value="Thioredoxin_domain"/>
</dbReference>
<feature type="chain" id="PRO_5040732054" evidence="1">
    <location>
        <begin position="23"/>
        <end position="255"/>
    </location>
</feature>
<dbReference type="CDD" id="cd03023">
    <property type="entry name" value="DsbA_Com1_like"/>
    <property type="match status" value="1"/>
</dbReference>
<gene>
    <name evidence="3" type="ORF">NYR54_03645</name>
</gene>
<dbReference type="Gene3D" id="3.40.30.10">
    <property type="entry name" value="Glutaredoxin"/>
    <property type="match status" value="1"/>
</dbReference>
<evidence type="ECO:0000259" key="2">
    <source>
        <dbReference type="PROSITE" id="PS51352"/>
    </source>
</evidence>
<dbReference type="RefSeq" id="WP_261514138.1">
    <property type="nucleotide sequence ID" value="NZ_JAODNV010000005.1"/>
</dbReference>
<dbReference type="InterPro" id="IPR051470">
    <property type="entry name" value="Thiol:disulfide_interchange"/>
</dbReference>